<keyword evidence="1" id="KW-0040">ANK repeat</keyword>
<feature type="repeat" description="ANK" evidence="1">
    <location>
        <begin position="133"/>
        <end position="165"/>
    </location>
</feature>
<dbReference type="PROSITE" id="PS50297">
    <property type="entry name" value="ANK_REP_REGION"/>
    <property type="match status" value="1"/>
</dbReference>
<dbReference type="PROSITE" id="PS51184">
    <property type="entry name" value="JMJC"/>
    <property type="match status" value="1"/>
</dbReference>
<organism evidence="4 5">
    <name type="scientific">Prymnesium parvum</name>
    <name type="common">Toxic golden alga</name>
    <dbReference type="NCBI Taxonomy" id="97485"/>
    <lineage>
        <taxon>Eukaryota</taxon>
        <taxon>Haptista</taxon>
        <taxon>Haptophyta</taxon>
        <taxon>Prymnesiophyceae</taxon>
        <taxon>Prymnesiales</taxon>
        <taxon>Prymnesiaceae</taxon>
        <taxon>Prymnesium</taxon>
    </lineage>
</organism>
<sequence length="634" mass="66791">MRSLPLCLCLSLAAAQPHASARLFASGQLLDGLHADLAHLLALHGAPSAPALSSASLLLLTAGLQAHLAAIARTALASPHAVSCAHCPPPPTRDATVSLAAVRAFVGCCVAAEGVVSSLVSQRNASAATPNAYGYTPLHFAAMADQPALVAELLSHGASPSAANLFGATPLHLAVSRNATAAAAALLPHADVAAMDGGGRTAAQLACHLGFTHAARLVQPGVDCGEKARLAARLRFLCVHSIFLRQPSPPSHTPSPALPLRTQHLPPPAIASFTYATFSCVHSIFLRQPSPPSHTPSPALPLRTQHLPPPAIASFTYATFSCVHSIFLRQPSPPSHTPPSLAYTASSSASHRLLHTRHLLLRTQHLPPPAIASLTHATFSCGAKHYRNVIGADCSFDVLHFDTTDSQELLRDYIVPGRPVLVHGALLGDNPNLGEWFAASRWSRRALRERFAQVEVEVADLPHGFANSTSMPLGAYFDAVLSPLAPPSNPRAIAFSSSAVDSPGLAHGFSLRVGSVLDPEHTALRPRLAYASLGPRGSGAPMRPSRAAADLLLWGQRTWLLQPPSDATVSAEHPADATARTPWPWRSESLYACEQRAGDVLLVPSGWSHATLNNEESFGFLVGIDMGEEEFSID</sequence>
<feature type="signal peptide" evidence="2">
    <location>
        <begin position="1"/>
        <end position="21"/>
    </location>
</feature>
<evidence type="ECO:0000259" key="3">
    <source>
        <dbReference type="PROSITE" id="PS51184"/>
    </source>
</evidence>
<dbReference type="SUPFAM" id="SSF51197">
    <property type="entry name" value="Clavaminate synthase-like"/>
    <property type="match status" value="1"/>
</dbReference>
<evidence type="ECO:0000313" key="4">
    <source>
        <dbReference type="EMBL" id="KAL1498862.1"/>
    </source>
</evidence>
<dbReference type="EMBL" id="JBGBPQ010000026">
    <property type="protein sequence ID" value="KAL1498862.1"/>
    <property type="molecule type" value="Genomic_DNA"/>
</dbReference>
<dbReference type="SMART" id="SM00248">
    <property type="entry name" value="ANK"/>
    <property type="match status" value="2"/>
</dbReference>
<evidence type="ECO:0000256" key="2">
    <source>
        <dbReference type="SAM" id="SignalP"/>
    </source>
</evidence>
<feature type="domain" description="JmjC" evidence="3">
    <location>
        <begin position="485"/>
        <end position="634"/>
    </location>
</feature>
<reference evidence="4 5" key="1">
    <citation type="journal article" date="2024" name="Science">
        <title>Giant polyketide synthase enzymes in the biosynthesis of giant marine polyether toxins.</title>
        <authorList>
            <person name="Fallon T.R."/>
            <person name="Shende V.V."/>
            <person name="Wierzbicki I.H."/>
            <person name="Pendleton A.L."/>
            <person name="Watervoot N.F."/>
            <person name="Auber R.P."/>
            <person name="Gonzalez D.J."/>
            <person name="Wisecaver J.H."/>
            <person name="Moore B.S."/>
        </authorList>
    </citation>
    <scope>NUCLEOTIDE SEQUENCE [LARGE SCALE GENOMIC DNA]</scope>
    <source>
        <strain evidence="4 5">12B1</strain>
    </source>
</reference>
<dbReference type="GO" id="GO:0005737">
    <property type="term" value="C:cytoplasm"/>
    <property type="evidence" value="ECO:0007669"/>
    <property type="project" value="TreeGrafter"/>
</dbReference>
<gene>
    <name evidence="4" type="ORF">AB1Y20_013386</name>
</gene>
<dbReference type="Pfam" id="PF12796">
    <property type="entry name" value="Ank_2"/>
    <property type="match status" value="1"/>
</dbReference>
<dbReference type="InterPro" id="IPR050910">
    <property type="entry name" value="JMJD6_ArgDemeth/LysHydrox"/>
</dbReference>
<evidence type="ECO:0000313" key="5">
    <source>
        <dbReference type="Proteomes" id="UP001515480"/>
    </source>
</evidence>
<proteinExistence type="predicted"/>
<dbReference type="PANTHER" id="PTHR12480">
    <property type="entry name" value="ARGININE DEMETHYLASE AND LYSYL-HYDROXYLASE JMJD"/>
    <property type="match status" value="1"/>
</dbReference>
<dbReference type="Proteomes" id="UP001515480">
    <property type="component" value="Unassembled WGS sequence"/>
</dbReference>
<protein>
    <recommendedName>
        <fullName evidence="3">JmjC domain-containing protein</fullName>
    </recommendedName>
</protein>
<dbReference type="InterPro" id="IPR002110">
    <property type="entry name" value="Ankyrin_rpt"/>
</dbReference>
<dbReference type="InterPro" id="IPR036770">
    <property type="entry name" value="Ankyrin_rpt-contain_sf"/>
</dbReference>
<dbReference type="PROSITE" id="PS50088">
    <property type="entry name" value="ANK_REPEAT"/>
    <property type="match status" value="1"/>
</dbReference>
<dbReference type="Gene3D" id="1.25.40.20">
    <property type="entry name" value="Ankyrin repeat-containing domain"/>
    <property type="match status" value="1"/>
</dbReference>
<feature type="chain" id="PRO_5044245699" description="JmjC domain-containing protein" evidence="2">
    <location>
        <begin position="22"/>
        <end position="634"/>
    </location>
</feature>
<dbReference type="InterPro" id="IPR003347">
    <property type="entry name" value="JmjC_dom"/>
</dbReference>
<keyword evidence="5" id="KW-1185">Reference proteome</keyword>
<accession>A0AB34IHC9</accession>
<name>A0AB34IHC9_PRYPA</name>
<comment type="caution">
    <text evidence="4">The sequence shown here is derived from an EMBL/GenBank/DDBJ whole genome shotgun (WGS) entry which is preliminary data.</text>
</comment>
<dbReference type="AlphaFoldDB" id="A0AB34IHC9"/>
<dbReference type="PANTHER" id="PTHR12480:SF35">
    <property type="entry name" value="TRANSCRIPTION FACTOR JUMONJI, JMJC DOMAIN-CONTAINING PROTEIN"/>
    <property type="match status" value="1"/>
</dbReference>
<evidence type="ECO:0000256" key="1">
    <source>
        <dbReference type="PROSITE-ProRule" id="PRU00023"/>
    </source>
</evidence>
<dbReference type="Gene3D" id="2.60.120.650">
    <property type="entry name" value="Cupin"/>
    <property type="match status" value="1"/>
</dbReference>
<dbReference type="SUPFAM" id="SSF48403">
    <property type="entry name" value="Ankyrin repeat"/>
    <property type="match status" value="1"/>
</dbReference>
<keyword evidence="2" id="KW-0732">Signal</keyword>